<dbReference type="EMBL" id="CP002999">
    <property type="protein sequence ID" value="AEM71503.1"/>
    <property type="molecule type" value="Genomic_DNA"/>
</dbReference>
<name>G2PPK2_ALLRU</name>
<proteinExistence type="predicted"/>
<protein>
    <recommendedName>
        <fullName evidence="4">Transmembrane protein</fullName>
    </recommendedName>
</protein>
<feature type="transmembrane region" description="Helical" evidence="1">
    <location>
        <begin position="35"/>
        <end position="54"/>
    </location>
</feature>
<keyword evidence="3" id="KW-1185">Reference proteome</keyword>
<evidence type="ECO:0000256" key="1">
    <source>
        <dbReference type="SAM" id="Phobius"/>
    </source>
</evidence>
<keyword evidence="1" id="KW-0472">Membrane</keyword>
<dbReference type="AlphaFoldDB" id="G2PPK2"/>
<dbReference type="KEGG" id="mrs:Murru_2465"/>
<evidence type="ECO:0000313" key="3">
    <source>
        <dbReference type="Proteomes" id="UP000008908"/>
    </source>
</evidence>
<evidence type="ECO:0008006" key="4">
    <source>
        <dbReference type="Google" id="ProtNLM"/>
    </source>
</evidence>
<organism evidence="2 3">
    <name type="scientific">Allomuricauda ruestringensis (strain DSM 13258 / CIP 107369 / LMG 19739 / B1)</name>
    <name type="common">Muricauda ruestringensis</name>
    <dbReference type="NCBI Taxonomy" id="886377"/>
    <lineage>
        <taxon>Bacteria</taxon>
        <taxon>Pseudomonadati</taxon>
        <taxon>Bacteroidota</taxon>
        <taxon>Flavobacteriia</taxon>
        <taxon>Flavobacteriales</taxon>
        <taxon>Flavobacteriaceae</taxon>
        <taxon>Flagellimonas</taxon>
    </lineage>
</organism>
<dbReference type="HOGENOM" id="CLU_2880992_0_0_10"/>
<accession>G2PPK2</accession>
<keyword evidence="1" id="KW-0812">Transmembrane</keyword>
<sequence>MQIGQLSKKTGWKRRMDRTSKNGFFQPQPILSQKFVFQIIANVFAMLNFFWQWWWYTLSVFSS</sequence>
<dbReference type="Proteomes" id="UP000008908">
    <property type="component" value="Chromosome"/>
</dbReference>
<keyword evidence="1" id="KW-1133">Transmembrane helix</keyword>
<reference evidence="2 3" key="2">
    <citation type="journal article" date="2012" name="Stand. Genomic Sci.">
        <title>Complete genome sequence of the facultatively anaerobic, appendaged bacterium Muricauda ruestringensis type strain (B1(T)).</title>
        <authorList>
            <person name="Huntemann M."/>
            <person name="Teshima H."/>
            <person name="Lapidus A."/>
            <person name="Nolan M."/>
            <person name="Lucas S."/>
            <person name="Hammon N."/>
            <person name="Deshpande S."/>
            <person name="Cheng J.F."/>
            <person name="Tapia R."/>
            <person name="Goodwin L.A."/>
            <person name="Pitluck S."/>
            <person name="Liolios K."/>
            <person name="Pagani I."/>
            <person name="Ivanova N."/>
            <person name="Mavromatis K."/>
            <person name="Mikhailova N."/>
            <person name="Pati A."/>
            <person name="Chen A."/>
            <person name="Palaniappan K."/>
            <person name="Land M."/>
            <person name="Hauser L."/>
            <person name="Pan C."/>
            <person name="Brambilla E.M."/>
            <person name="Rohde M."/>
            <person name="Spring S."/>
            <person name="Goker M."/>
            <person name="Detter J.C."/>
            <person name="Bristow J."/>
            <person name="Eisen J.A."/>
            <person name="Markowitz V."/>
            <person name="Hugenholtz P."/>
            <person name="Kyrpides N.C."/>
            <person name="Klenk H.P."/>
            <person name="Woyke T."/>
        </authorList>
    </citation>
    <scope>NUCLEOTIDE SEQUENCE [LARGE SCALE GENOMIC DNA]</scope>
    <source>
        <strain evidence="3">DSM 13258 / LMG 19739 / B1</strain>
    </source>
</reference>
<evidence type="ECO:0000313" key="2">
    <source>
        <dbReference type="EMBL" id="AEM71503.1"/>
    </source>
</evidence>
<dbReference type="STRING" id="886377.Murru_2465"/>
<gene>
    <name evidence="2" type="ordered locus">Murru_2465</name>
</gene>
<reference evidence="3" key="1">
    <citation type="submission" date="2011-08" db="EMBL/GenBank/DDBJ databases">
        <title>The complete genome of Muricauda ruestringensis DSM 13258.</title>
        <authorList>
            <person name="Lucas S."/>
            <person name="Han J."/>
            <person name="Lapidus A."/>
            <person name="Bruce D."/>
            <person name="Goodwin L."/>
            <person name="Pitluck S."/>
            <person name="Peters L."/>
            <person name="Kyrpides N."/>
            <person name="Mavromatis K."/>
            <person name="Ivanova N."/>
            <person name="Ovchinnikova G."/>
            <person name="Teshima H."/>
            <person name="Detter J.C."/>
            <person name="Tapia R."/>
            <person name="Han C."/>
            <person name="Land M."/>
            <person name="Hauser L."/>
            <person name="Markowitz V."/>
            <person name="Cheng J.-F."/>
            <person name="Hugenholtz P."/>
            <person name="Woyke T."/>
            <person name="Wu D."/>
            <person name="Spring S."/>
            <person name="Schroeder M."/>
            <person name="Brambilla E."/>
            <person name="Klenk H.-P."/>
            <person name="Eisen J.A."/>
        </authorList>
    </citation>
    <scope>NUCLEOTIDE SEQUENCE [LARGE SCALE GENOMIC DNA]</scope>
    <source>
        <strain evidence="3">DSM 13258 / LMG 19739 / B1</strain>
    </source>
</reference>